<reference evidence="2" key="2">
    <citation type="submission" date="2020-05" db="UniProtKB">
        <authorList>
            <consortium name="EnsemblMetazoa"/>
        </authorList>
    </citation>
    <scope>IDENTIFICATION</scope>
</reference>
<dbReference type="EMBL" id="KE524800">
    <property type="protein sequence ID" value="KFB36850.1"/>
    <property type="molecule type" value="Genomic_DNA"/>
</dbReference>
<reference evidence="1 3" key="1">
    <citation type="journal article" date="2014" name="BMC Genomics">
        <title>Genome sequence of Anopheles sinensis provides insight into genetics basis of mosquito competence for malaria parasites.</title>
        <authorList>
            <person name="Zhou D."/>
            <person name="Zhang D."/>
            <person name="Ding G."/>
            <person name="Shi L."/>
            <person name="Hou Q."/>
            <person name="Ye Y."/>
            <person name="Xu Y."/>
            <person name="Zhou H."/>
            <person name="Xiong C."/>
            <person name="Li S."/>
            <person name="Yu J."/>
            <person name="Hong S."/>
            <person name="Yu X."/>
            <person name="Zou P."/>
            <person name="Chen C."/>
            <person name="Chang X."/>
            <person name="Wang W."/>
            <person name="Lv Y."/>
            <person name="Sun Y."/>
            <person name="Ma L."/>
            <person name="Shen B."/>
            <person name="Zhu C."/>
        </authorList>
    </citation>
    <scope>NUCLEOTIDE SEQUENCE [LARGE SCALE GENOMIC DNA]</scope>
</reference>
<dbReference type="Proteomes" id="UP000030765">
    <property type="component" value="Unassembled WGS sequence"/>
</dbReference>
<organism evidence="1">
    <name type="scientific">Anopheles sinensis</name>
    <name type="common">Mosquito</name>
    <dbReference type="NCBI Taxonomy" id="74873"/>
    <lineage>
        <taxon>Eukaryota</taxon>
        <taxon>Metazoa</taxon>
        <taxon>Ecdysozoa</taxon>
        <taxon>Arthropoda</taxon>
        <taxon>Hexapoda</taxon>
        <taxon>Insecta</taxon>
        <taxon>Pterygota</taxon>
        <taxon>Neoptera</taxon>
        <taxon>Endopterygota</taxon>
        <taxon>Diptera</taxon>
        <taxon>Nematocera</taxon>
        <taxon>Culicoidea</taxon>
        <taxon>Culicidae</taxon>
        <taxon>Anophelinae</taxon>
        <taxon>Anopheles</taxon>
    </lineage>
</organism>
<proteinExistence type="predicted"/>
<dbReference type="AlphaFoldDB" id="A0A084VFV6"/>
<evidence type="ECO:0000313" key="1">
    <source>
        <dbReference type="EMBL" id="KFB36850.1"/>
    </source>
</evidence>
<sequence length="134" mass="15328">MVVGLQGRYASGYLTLESAGTQVLHRHLEPVQQRQSVSLEQIRLLRNQNRAYVTMEDDGTDAPGINFAQSGTSRAVVYHSSDEFEPKRKRTRVDFCQRFPPEYRQTEAMMVIHCRLQGTLRDVPSIPKTHRGKV</sequence>
<dbReference type="VEuPathDB" id="VectorBase:ASIC004024"/>
<protein>
    <submittedName>
        <fullName evidence="1 2">Type II secretion system protein E</fullName>
    </submittedName>
</protein>
<dbReference type="EnsemblMetazoa" id="ASIC004024-RA">
    <property type="protein sequence ID" value="ASIC004024-PA"/>
    <property type="gene ID" value="ASIC004024"/>
</dbReference>
<gene>
    <name evidence="1" type="ORF">ZHAS_00004024</name>
</gene>
<accession>A0A084VFV6</accession>
<name>A0A084VFV6_ANOSI</name>
<keyword evidence="3" id="KW-1185">Reference proteome</keyword>
<evidence type="ECO:0000313" key="3">
    <source>
        <dbReference type="Proteomes" id="UP000030765"/>
    </source>
</evidence>
<evidence type="ECO:0000313" key="2">
    <source>
        <dbReference type="EnsemblMetazoa" id="ASIC004024-PA"/>
    </source>
</evidence>
<dbReference type="EMBL" id="ATLV01012509">
    <property type="status" value="NOT_ANNOTATED_CDS"/>
    <property type="molecule type" value="Genomic_DNA"/>
</dbReference>